<evidence type="ECO:0000259" key="1">
    <source>
        <dbReference type="Pfam" id="PF05099"/>
    </source>
</evidence>
<reference evidence="2 3" key="1">
    <citation type="submission" date="2018-12" db="EMBL/GenBank/DDBJ databases">
        <title>Hymenobacter gummosus sp. nov., isolated from a spring.</title>
        <authorList>
            <person name="Nie L."/>
        </authorList>
    </citation>
    <scope>NUCLEOTIDE SEQUENCE [LARGE SCALE GENOMIC DNA]</scope>
    <source>
        <strain evidence="2 3">KCTC 52166</strain>
    </source>
</reference>
<comment type="caution">
    <text evidence="2">The sequence shown here is derived from an EMBL/GenBank/DDBJ whole genome shotgun (WGS) entry which is preliminary data.</text>
</comment>
<dbReference type="RefSeq" id="WP_126694784.1">
    <property type="nucleotide sequence ID" value="NZ_RXOF01000012.1"/>
</dbReference>
<evidence type="ECO:0000313" key="3">
    <source>
        <dbReference type="Proteomes" id="UP000282184"/>
    </source>
</evidence>
<name>A0A3S0H345_9BACT</name>
<proteinExistence type="predicted"/>
<keyword evidence="3" id="KW-1185">Reference proteome</keyword>
<dbReference type="EMBL" id="RXOF01000012">
    <property type="protein sequence ID" value="RTQ47533.1"/>
    <property type="molecule type" value="Genomic_DNA"/>
</dbReference>
<organism evidence="2 3">
    <name type="scientific">Hymenobacter gummosus</name>
    <dbReference type="NCBI Taxonomy" id="1776032"/>
    <lineage>
        <taxon>Bacteria</taxon>
        <taxon>Pseudomonadati</taxon>
        <taxon>Bacteroidota</taxon>
        <taxon>Cytophagia</taxon>
        <taxon>Cytophagales</taxon>
        <taxon>Hymenobacteraceae</taxon>
        <taxon>Hymenobacter</taxon>
    </lineage>
</organism>
<accession>A0A3S0H345</accession>
<dbReference type="InterPro" id="IPR007791">
    <property type="entry name" value="DjlA_N"/>
</dbReference>
<dbReference type="OrthoDB" id="966148at2"/>
<dbReference type="Gene3D" id="1.10.3680.10">
    <property type="entry name" value="TerB-like"/>
    <property type="match status" value="1"/>
</dbReference>
<gene>
    <name evidence="2" type="ORF">EJV47_19140</name>
</gene>
<dbReference type="Proteomes" id="UP000282184">
    <property type="component" value="Unassembled WGS sequence"/>
</dbReference>
<dbReference type="InterPro" id="IPR029024">
    <property type="entry name" value="TerB-like"/>
</dbReference>
<protein>
    <recommendedName>
        <fullName evidence="1">Co-chaperone DjlA N-terminal domain-containing protein</fullName>
    </recommendedName>
</protein>
<sequence length="302" mass="29833">MQPEEVFSQYSEAEKTAYLSVIASVATADRQASQAEGEFLSQMAQVMGLSPQGIQQVQHAAQDASNESIKANLDQLKGSNLRYSLVTDLVSFARADGSYANDEEAMVNKISQYLGVNQQQVQTIENVVHQTQQAHAQQPDEAPQGLMDSLGDKLRSVGIPPQAALGGLLAVAAPIVLSKIMGRGNSPAGYGGGMSSGMGGLGGILGGGGMSSGMGGLGGLLGGVLSSGVLGGMMGGGGGLGNYGRQPAGYGVPGGGLGGLMNVLGGLGGNAQMGPRSTGGGGLGGLMGGGLGGLLGGLLGGR</sequence>
<feature type="domain" description="Co-chaperone DjlA N-terminal" evidence="1">
    <location>
        <begin position="16"/>
        <end position="124"/>
    </location>
</feature>
<dbReference type="SUPFAM" id="SSF158682">
    <property type="entry name" value="TerB-like"/>
    <property type="match status" value="1"/>
</dbReference>
<dbReference type="AlphaFoldDB" id="A0A3S0H345"/>
<dbReference type="Pfam" id="PF05099">
    <property type="entry name" value="TerB"/>
    <property type="match status" value="1"/>
</dbReference>
<evidence type="ECO:0000313" key="2">
    <source>
        <dbReference type="EMBL" id="RTQ47533.1"/>
    </source>
</evidence>